<comment type="subunit">
    <text evidence="9">Component of the Sec protein translocase complex. Heterotrimer consisting of SecY, SecE and SecG subunits. The heterotrimers can form oligomers, although 1 heterotrimer is thought to be able to translocate proteins. Interacts with the ribosome. Interacts with SecDF, and other proteins may be involved. Interacts with SecA.</text>
</comment>
<keyword evidence="3 9" id="KW-1003">Cell membrane</keyword>
<comment type="subcellular location">
    <subcellularLocation>
        <location evidence="9">Cell membrane</location>
        <topology evidence="9">Single-pass membrane protein</topology>
    </subcellularLocation>
    <subcellularLocation>
        <location evidence="1">Membrane</location>
    </subcellularLocation>
</comment>
<keyword evidence="2 9" id="KW-0813">Transport</keyword>
<evidence type="ECO:0000256" key="8">
    <source>
        <dbReference type="ARBA" id="ARBA00023136"/>
    </source>
</evidence>
<dbReference type="HAMAP" id="MF_00422">
    <property type="entry name" value="SecE"/>
    <property type="match status" value="1"/>
</dbReference>
<evidence type="ECO:0000256" key="7">
    <source>
        <dbReference type="ARBA" id="ARBA00023010"/>
    </source>
</evidence>
<evidence type="ECO:0000256" key="5">
    <source>
        <dbReference type="ARBA" id="ARBA00022927"/>
    </source>
</evidence>
<accession>A0A1F6C1S5</accession>
<dbReference type="Pfam" id="PF00584">
    <property type="entry name" value="SecE"/>
    <property type="match status" value="1"/>
</dbReference>
<comment type="caution">
    <text evidence="10">The sequence shown here is derived from an EMBL/GenBank/DDBJ whole genome shotgun (WGS) entry which is preliminary data.</text>
</comment>
<comment type="function">
    <text evidence="9">Essential subunit of the Sec protein translocation channel SecYEG. Clamps together the 2 halves of SecY. May contact the channel plug during translocation.</text>
</comment>
<evidence type="ECO:0000256" key="6">
    <source>
        <dbReference type="ARBA" id="ARBA00022989"/>
    </source>
</evidence>
<dbReference type="GO" id="GO:0008320">
    <property type="term" value="F:protein transmembrane transporter activity"/>
    <property type="evidence" value="ECO:0007669"/>
    <property type="project" value="UniProtKB-UniRule"/>
</dbReference>
<dbReference type="PANTHER" id="PTHR33910">
    <property type="entry name" value="PROTEIN TRANSLOCASE SUBUNIT SECE"/>
    <property type="match status" value="1"/>
</dbReference>
<reference evidence="10 11" key="1">
    <citation type="journal article" date="2016" name="Nat. Commun.">
        <title>Thousands of microbial genomes shed light on interconnected biogeochemical processes in an aquifer system.</title>
        <authorList>
            <person name="Anantharaman K."/>
            <person name="Brown C.T."/>
            <person name="Hug L.A."/>
            <person name="Sharon I."/>
            <person name="Castelle C.J."/>
            <person name="Probst A.J."/>
            <person name="Thomas B.C."/>
            <person name="Singh A."/>
            <person name="Wilkins M.J."/>
            <person name="Karaoz U."/>
            <person name="Brodie E.L."/>
            <person name="Williams K.H."/>
            <person name="Hubbard S.S."/>
            <person name="Banfield J.F."/>
        </authorList>
    </citation>
    <scope>NUCLEOTIDE SEQUENCE [LARGE SCALE GENOMIC DNA]</scope>
</reference>
<evidence type="ECO:0000256" key="3">
    <source>
        <dbReference type="ARBA" id="ARBA00022475"/>
    </source>
</evidence>
<dbReference type="InterPro" id="IPR001901">
    <property type="entry name" value="Translocase_SecE/Sec61-g"/>
</dbReference>
<dbReference type="InterPro" id="IPR038379">
    <property type="entry name" value="SecE_sf"/>
</dbReference>
<keyword evidence="5 9" id="KW-0653">Protein transport</keyword>
<evidence type="ECO:0000313" key="11">
    <source>
        <dbReference type="Proteomes" id="UP000178249"/>
    </source>
</evidence>
<gene>
    <name evidence="9" type="primary">secE</name>
    <name evidence="10" type="ORF">A2841_03220</name>
</gene>
<keyword evidence="4 9" id="KW-0812">Transmembrane</keyword>
<name>A0A1F6C1S5_9BACT</name>
<dbReference type="AlphaFoldDB" id="A0A1F6C1S5"/>
<evidence type="ECO:0000256" key="2">
    <source>
        <dbReference type="ARBA" id="ARBA00022448"/>
    </source>
</evidence>
<dbReference type="EMBL" id="MFKP01000052">
    <property type="protein sequence ID" value="OGG43121.1"/>
    <property type="molecule type" value="Genomic_DNA"/>
</dbReference>
<dbReference type="Gene3D" id="1.20.5.1030">
    <property type="entry name" value="Preprotein translocase secy subunit"/>
    <property type="match status" value="1"/>
</dbReference>
<keyword evidence="7 9" id="KW-0811">Translocation</keyword>
<feature type="transmembrane region" description="Helical" evidence="9">
    <location>
        <begin position="26"/>
        <end position="55"/>
    </location>
</feature>
<dbReference type="NCBIfam" id="TIGR00964">
    <property type="entry name" value="secE_bact"/>
    <property type="match status" value="1"/>
</dbReference>
<keyword evidence="8 9" id="KW-0472">Membrane</keyword>
<dbReference type="InterPro" id="IPR005807">
    <property type="entry name" value="SecE_bac"/>
</dbReference>
<sequence length="63" mass="7164">MSKIVDYVQAVRGELSHVSWPSRNQAIAYTVLVIGISLFISFILGAFDFVFTYLLEQLIILTR</sequence>
<dbReference type="GO" id="GO:0006605">
    <property type="term" value="P:protein targeting"/>
    <property type="evidence" value="ECO:0007669"/>
    <property type="project" value="UniProtKB-UniRule"/>
</dbReference>
<dbReference type="GO" id="GO:0009306">
    <property type="term" value="P:protein secretion"/>
    <property type="evidence" value="ECO:0007669"/>
    <property type="project" value="UniProtKB-UniRule"/>
</dbReference>
<comment type="similarity">
    <text evidence="9">Belongs to the SecE/SEC61-gamma family.</text>
</comment>
<proteinExistence type="inferred from homology"/>
<evidence type="ECO:0000256" key="9">
    <source>
        <dbReference type="HAMAP-Rule" id="MF_00422"/>
    </source>
</evidence>
<dbReference type="GO" id="GO:0043952">
    <property type="term" value="P:protein transport by the Sec complex"/>
    <property type="evidence" value="ECO:0007669"/>
    <property type="project" value="UniProtKB-UniRule"/>
</dbReference>
<protein>
    <recommendedName>
        <fullName evidence="9">Protein translocase subunit SecE</fullName>
    </recommendedName>
</protein>
<dbReference type="GO" id="GO:0005886">
    <property type="term" value="C:plasma membrane"/>
    <property type="evidence" value="ECO:0007669"/>
    <property type="project" value="UniProtKB-SubCell"/>
</dbReference>
<dbReference type="GO" id="GO:0065002">
    <property type="term" value="P:intracellular protein transmembrane transport"/>
    <property type="evidence" value="ECO:0007669"/>
    <property type="project" value="UniProtKB-UniRule"/>
</dbReference>
<keyword evidence="6 9" id="KW-1133">Transmembrane helix</keyword>
<evidence type="ECO:0000256" key="4">
    <source>
        <dbReference type="ARBA" id="ARBA00022692"/>
    </source>
</evidence>
<organism evidence="10 11">
    <name type="scientific">Candidatus Kaiserbacteria bacterium RIFCSPHIGHO2_01_FULL_48_10</name>
    <dbReference type="NCBI Taxonomy" id="1798476"/>
    <lineage>
        <taxon>Bacteria</taxon>
        <taxon>Candidatus Kaiseribacteriota</taxon>
    </lineage>
</organism>
<dbReference type="Proteomes" id="UP000178249">
    <property type="component" value="Unassembled WGS sequence"/>
</dbReference>
<dbReference type="PANTHER" id="PTHR33910:SF1">
    <property type="entry name" value="PROTEIN TRANSLOCASE SUBUNIT SECE"/>
    <property type="match status" value="1"/>
</dbReference>
<evidence type="ECO:0000313" key="10">
    <source>
        <dbReference type="EMBL" id="OGG43121.1"/>
    </source>
</evidence>
<evidence type="ECO:0000256" key="1">
    <source>
        <dbReference type="ARBA" id="ARBA00004370"/>
    </source>
</evidence>